<dbReference type="RefSeq" id="WP_066772632.1">
    <property type="nucleotide sequence ID" value="NZ_CP013244.1"/>
</dbReference>
<dbReference type="OrthoDB" id="3693644at2"/>
<dbReference type="InterPro" id="IPR042150">
    <property type="entry name" value="MmRce1-like"/>
</dbReference>
<dbReference type="EMBL" id="CP013244">
    <property type="protein sequence ID" value="ANP47016.1"/>
    <property type="molecule type" value="Genomic_DNA"/>
</dbReference>
<accession>A0A1B1AKB6</accession>
<feature type="transmembrane region" description="Helical" evidence="1">
    <location>
        <begin position="79"/>
        <end position="99"/>
    </location>
</feature>
<dbReference type="PANTHER" id="PTHR35797:SF1">
    <property type="entry name" value="PROTEASE"/>
    <property type="match status" value="1"/>
</dbReference>
<feature type="transmembrane region" description="Helical" evidence="1">
    <location>
        <begin position="7"/>
        <end position="30"/>
    </location>
</feature>
<evidence type="ECO:0000313" key="3">
    <source>
        <dbReference type="EMBL" id="ANP47016.1"/>
    </source>
</evidence>
<feature type="domain" description="CAAX prenyl protease 2/Lysostaphin resistance protein A-like" evidence="2">
    <location>
        <begin position="141"/>
        <end position="245"/>
    </location>
</feature>
<feature type="transmembrane region" description="Helical" evidence="1">
    <location>
        <begin position="177"/>
        <end position="198"/>
    </location>
</feature>
<proteinExistence type="predicted"/>
<keyword evidence="1" id="KW-0472">Membrane</keyword>
<dbReference type="AlphaFoldDB" id="A0A1B1AKB6"/>
<keyword evidence="4" id="KW-1185">Reference proteome</keyword>
<dbReference type="PANTHER" id="PTHR35797">
    <property type="entry name" value="PROTEASE-RELATED"/>
    <property type="match status" value="1"/>
</dbReference>
<organism evidence="3 4">
    <name type="scientific">Candidatus Viadribacter manganicus</name>
    <dbReference type="NCBI Taxonomy" id="1759059"/>
    <lineage>
        <taxon>Bacteria</taxon>
        <taxon>Pseudomonadati</taxon>
        <taxon>Pseudomonadota</taxon>
        <taxon>Alphaproteobacteria</taxon>
        <taxon>Hyphomonadales</taxon>
        <taxon>Hyphomonadaceae</taxon>
        <taxon>Candidatus Viadribacter</taxon>
    </lineage>
</organism>
<evidence type="ECO:0000259" key="2">
    <source>
        <dbReference type="Pfam" id="PF02517"/>
    </source>
</evidence>
<keyword evidence="1" id="KW-1133">Transmembrane helix</keyword>
<dbReference type="STRING" id="1759059.ATE48_14375"/>
<feature type="transmembrane region" description="Helical" evidence="1">
    <location>
        <begin position="260"/>
        <end position="282"/>
    </location>
</feature>
<evidence type="ECO:0000313" key="4">
    <source>
        <dbReference type="Proteomes" id="UP000092498"/>
    </source>
</evidence>
<gene>
    <name evidence="3" type="ORF">ATE48_14375</name>
</gene>
<feature type="transmembrane region" description="Helical" evidence="1">
    <location>
        <begin position="36"/>
        <end position="59"/>
    </location>
</feature>
<dbReference type="Pfam" id="PF02517">
    <property type="entry name" value="Rce1-like"/>
    <property type="match status" value="1"/>
</dbReference>
<name>A0A1B1AKB6_9PROT</name>
<dbReference type="InParanoid" id="A0A1B1AKB6"/>
<sequence>MTKTNKSIVFLAITFAISWAVVIGGWALGWHENPGLITAVLAASMFGPSIAAFICAIAFEKGRRAEALGLRFKPNWWWLAAYLMPIVIGAASVALSIAFGASTYVDLGAAVVTMVEQTAPEQSAAVRAMAPYLGIIVLAQALLLGALVNSVVLTFSEELGWRGYLHDLWRGAGFWRASLSTGFIWGVWHAPAILLFGLNYPDNRAVGVGLFIAFCMLLAPILSFVRDRGASVWAAGVFHGTFNALGGLTLMTLSNPAFPWNGIVGIGGFAALAAGVAVVALLGGKPTGATAQAASA</sequence>
<reference evidence="3 4" key="1">
    <citation type="submission" date="2015-11" db="EMBL/GenBank/DDBJ databases">
        <title>Whole-Genome Sequence of Candidatus Oderbacter manganicum from the National Park Lower Oder Valley, Germany.</title>
        <authorList>
            <person name="Braun B."/>
            <person name="Liere K."/>
            <person name="Szewzyk U."/>
        </authorList>
    </citation>
    <scope>NUCLEOTIDE SEQUENCE [LARGE SCALE GENOMIC DNA]</scope>
    <source>
        <strain evidence="3 4">OTSz_A_272</strain>
    </source>
</reference>
<dbReference type="GO" id="GO:0004175">
    <property type="term" value="F:endopeptidase activity"/>
    <property type="evidence" value="ECO:0007669"/>
    <property type="project" value="UniProtKB-ARBA"/>
</dbReference>
<feature type="transmembrane region" description="Helical" evidence="1">
    <location>
        <begin position="132"/>
        <end position="156"/>
    </location>
</feature>
<feature type="transmembrane region" description="Helical" evidence="1">
    <location>
        <begin position="232"/>
        <end position="254"/>
    </location>
</feature>
<keyword evidence="1" id="KW-0812">Transmembrane</keyword>
<dbReference type="Proteomes" id="UP000092498">
    <property type="component" value="Chromosome"/>
</dbReference>
<protein>
    <recommendedName>
        <fullName evidence="2">CAAX prenyl protease 2/Lysostaphin resistance protein A-like domain-containing protein</fullName>
    </recommendedName>
</protein>
<evidence type="ECO:0000256" key="1">
    <source>
        <dbReference type="SAM" id="Phobius"/>
    </source>
</evidence>
<dbReference type="GO" id="GO:0080120">
    <property type="term" value="P:CAAX-box protein maturation"/>
    <property type="evidence" value="ECO:0007669"/>
    <property type="project" value="UniProtKB-ARBA"/>
</dbReference>
<feature type="transmembrane region" description="Helical" evidence="1">
    <location>
        <begin position="204"/>
        <end position="225"/>
    </location>
</feature>
<dbReference type="KEGG" id="cbot:ATE48_14375"/>
<dbReference type="InterPro" id="IPR003675">
    <property type="entry name" value="Rce1/LyrA-like_dom"/>
</dbReference>